<name>A0A1Y2GER0_9FUNG</name>
<organism evidence="2 3">
    <name type="scientific">Lobosporangium transversale</name>
    <dbReference type="NCBI Taxonomy" id="64571"/>
    <lineage>
        <taxon>Eukaryota</taxon>
        <taxon>Fungi</taxon>
        <taxon>Fungi incertae sedis</taxon>
        <taxon>Mucoromycota</taxon>
        <taxon>Mortierellomycotina</taxon>
        <taxon>Mortierellomycetes</taxon>
        <taxon>Mortierellales</taxon>
        <taxon>Mortierellaceae</taxon>
        <taxon>Lobosporangium</taxon>
    </lineage>
</organism>
<feature type="compositionally biased region" description="Polar residues" evidence="1">
    <location>
        <begin position="1237"/>
        <end position="1253"/>
    </location>
</feature>
<feature type="compositionally biased region" description="Polar residues" evidence="1">
    <location>
        <begin position="1268"/>
        <end position="1277"/>
    </location>
</feature>
<feature type="compositionally biased region" description="Low complexity" evidence="1">
    <location>
        <begin position="1281"/>
        <end position="1290"/>
    </location>
</feature>
<gene>
    <name evidence="2" type="ORF">BCR41DRAFT_175432</name>
</gene>
<reference evidence="2 3" key="1">
    <citation type="submission" date="2016-07" db="EMBL/GenBank/DDBJ databases">
        <title>Pervasive Adenine N6-methylation of Active Genes in Fungi.</title>
        <authorList>
            <consortium name="DOE Joint Genome Institute"/>
            <person name="Mondo S.J."/>
            <person name="Dannebaum R.O."/>
            <person name="Kuo R.C."/>
            <person name="Labutti K."/>
            <person name="Haridas S."/>
            <person name="Kuo A."/>
            <person name="Salamov A."/>
            <person name="Ahrendt S.R."/>
            <person name="Lipzen A."/>
            <person name="Sullivan W."/>
            <person name="Andreopoulos W.B."/>
            <person name="Clum A."/>
            <person name="Lindquist E."/>
            <person name="Daum C."/>
            <person name="Ramamoorthy G.K."/>
            <person name="Gryganskyi A."/>
            <person name="Culley D."/>
            <person name="Magnuson J.K."/>
            <person name="James T.Y."/>
            <person name="O'Malley M.A."/>
            <person name="Stajich J.E."/>
            <person name="Spatafora J.W."/>
            <person name="Visel A."/>
            <person name="Grigoriev I.V."/>
        </authorList>
    </citation>
    <scope>NUCLEOTIDE SEQUENCE [LARGE SCALE GENOMIC DNA]</scope>
    <source>
        <strain evidence="2 3">NRRL 3116</strain>
    </source>
</reference>
<evidence type="ECO:0000313" key="3">
    <source>
        <dbReference type="Proteomes" id="UP000193648"/>
    </source>
</evidence>
<dbReference type="OrthoDB" id="2385910at2759"/>
<evidence type="ECO:0000313" key="2">
    <source>
        <dbReference type="EMBL" id="ORZ05684.1"/>
    </source>
</evidence>
<dbReference type="GeneID" id="33561573"/>
<accession>A0A1Y2GER0</accession>
<dbReference type="Proteomes" id="UP000193648">
    <property type="component" value="Unassembled WGS sequence"/>
</dbReference>
<keyword evidence="3" id="KW-1185">Reference proteome</keyword>
<protein>
    <submittedName>
        <fullName evidence="2">Uncharacterized protein</fullName>
    </submittedName>
</protein>
<evidence type="ECO:0000256" key="1">
    <source>
        <dbReference type="SAM" id="MobiDB-lite"/>
    </source>
</evidence>
<dbReference type="RefSeq" id="XP_021877171.1">
    <property type="nucleotide sequence ID" value="XM_022019728.1"/>
</dbReference>
<dbReference type="EMBL" id="MCFF01000049">
    <property type="protein sequence ID" value="ORZ05684.1"/>
    <property type="molecule type" value="Genomic_DNA"/>
</dbReference>
<feature type="region of interest" description="Disordered" evidence="1">
    <location>
        <begin position="1237"/>
        <end position="1296"/>
    </location>
</feature>
<sequence>MTGRLLARLKLVLSIKGAESESLKKLVHGYMFDAWSSRRCEDEFLTLNVAWPLSTDSYLKLVQGLNLHDELLSDLLTVTAMERARLITLILESQHLSVKLAADLLIWTVDQLIAESIRLERDGGIKQRTQGPSVLADRWMEHITEQERFRQLLLVSLHNIMDRLFLRLTRAYTLKMHLAEQTNLEAKVDNQVSIGHMTHKLLKDIMETLIEHCGDHDSFIQEYWDDFKRMDDLIPGFLDLLLRRQGTLGASKRRRVHSLEDQTPVNSRLNRFYSKLKQDLSFADQSLATTWKTPCTPAIPIKPLDDHQRAFISICNTLRRRQMFHSHPPGFISRLALDGSLYSPQEQIVLKGHIEWVDHTIGNREVGWKSCVKLKLQFFAIFAERSINETFADLICTCGLHWDLCDVLCKYLKRHRADPLRVSFETFQLGCELLLSVFSKSEPLRCQLRDHLFSTSSLICNDATGPLFGSWDFWRINIDVQLIAALNQLIVTEQSSKSLAPSHTVESLIKISLIAPYHVVSKIIYNAIVNRGQCTILLQVLINLGQLPWLRSTPETPTLLVRVLHDILLENSDISGNVGTIEQHYRNFSEFIYMAFTIKNDANQVVLSVAEFLKECAIPLFNHMIQGTVKSIQSKFFHAVAASLLKLYETDLVVPVVGESLLPHEIHSETLLRLLQLRTVKNSWVMNRIKGRIGPQLKARKSAGVLEGNEGDKIAFVEHMNDISRLCESLVARISTNVLSIVMAGGSKDSRDWITYTAQKLRDETMSIDLESQLMTTRLLRACQQHLGKDSVLSSLPPLPTSIWPLCHDHLKMFKYGEKPNFNTETARDSNLLEALLLVLDLGRMNDDLLADILQALENVTDLLQTEKTYLTQVLFPSLYRILSISSRSEAHRLLVQGLPSILHKWGEPLNPNFFWHAVDQAAAPHQSLSVYWDDFLHGKPCILSRNEVDQEQDRNHSTEEITLAILTITEMLLRFALEPLPPKNTEIALRVYRIQLGYDLMIDQISSLLLSAMKLAQPDWSIASNDLILYSFFMFSKMSYIITHEHKDKVYLNRMELGSLVPLTSKLGPSSWDSNYISHMKLQNEALQKQESIARHKARDEFVLAAMNLSDELAKRQDIYYRAYERHAKDRIKCGPNPINNMHEDHCSTSRENQGPGRGRARRRGRGRARSHVQGRGDGHGAADQHYSPGLSSHKTFNAYRNDDGGFSRASRNVGDGMDEGMQAWLDSIMATSTQKLSTISSQNERANSGRVNLTPEADKEKLPAVTSANVQSRQENSADHSSSASAGSRIPEPTTLIDHSMASNISSVLPPMLSRDQLGCLNLALWYLPQQEQQAVKSRISRLLELETDSTTPLIL</sequence>
<feature type="region of interest" description="Disordered" evidence="1">
    <location>
        <begin position="1135"/>
        <end position="1220"/>
    </location>
</feature>
<dbReference type="InParanoid" id="A0A1Y2GER0"/>
<comment type="caution">
    <text evidence="2">The sequence shown here is derived from an EMBL/GenBank/DDBJ whole genome shotgun (WGS) entry which is preliminary data.</text>
</comment>
<proteinExistence type="predicted"/>
<feature type="compositionally biased region" description="Basic residues" evidence="1">
    <location>
        <begin position="1160"/>
        <end position="1174"/>
    </location>
</feature>